<dbReference type="EMBL" id="KN846952">
    <property type="protein sequence ID" value="KIV83960.1"/>
    <property type="molecule type" value="Genomic_DNA"/>
</dbReference>
<protein>
    <submittedName>
        <fullName evidence="2">Uncharacterized protein</fullName>
    </submittedName>
</protein>
<accession>A0A0D1W5R5</accession>
<evidence type="ECO:0000313" key="2">
    <source>
        <dbReference type="EMBL" id="KIV83960.1"/>
    </source>
</evidence>
<dbReference type="AlphaFoldDB" id="A0A0D1W5R5"/>
<gene>
    <name evidence="2" type="ORF">PV11_05940</name>
</gene>
<name>A0A0D1W5R5_9EURO</name>
<evidence type="ECO:0000256" key="1">
    <source>
        <dbReference type="SAM" id="MobiDB-lite"/>
    </source>
</evidence>
<feature type="compositionally biased region" description="Basic and acidic residues" evidence="1">
    <location>
        <begin position="123"/>
        <end position="132"/>
    </location>
</feature>
<dbReference type="Proteomes" id="UP000053599">
    <property type="component" value="Unassembled WGS sequence"/>
</dbReference>
<dbReference type="OrthoDB" id="5386823at2759"/>
<feature type="compositionally biased region" description="Polar residues" evidence="1">
    <location>
        <begin position="84"/>
        <end position="98"/>
    </location>
</feature>
<evidence type="ECO:0000313" key="3">
    <source>
        <dbReference type="Proteomes" id="UP000053599"/>
    </source>
</evidence>
<feature type="region of interest" description="Disordered" evidence="1">
    <location>
        <begin position="25"/>
        <end position="150"/>
    </location>
</feature>
<proteinExistence type="predicted"/>
<feature type="compositionally biased region" description="Polar residues" evidence="1">
    <location>
        <begin position="45"/>
        <end position="74"/>
    </location>
</feature>
<feature type="compositionally biased region" description="Low complexity" evidence="1">
    <location>
        <begin position="109"/>
        <end position="120"/>
    </location>
</feature>
<organism evidence="2 3">
    <name type="scientific">Exophiala sideris</name>
    <dbReference type="NCBI Taxonomy" id="1016849"/>
    <lineage>
        <taxon>Eukaryota</taxon>
        <taxon>Fungi</taxon>
        <taxon>Dikarya</taxon>
        <taxon>Ascomycota</taxon>
        <taxon>Pezizomycotina</taxon>
        <taxon>Eurotiomycetes</taxon>
        <taxon>Chaetothyriomycetidae</taxon>
        <taxon>Chaetothyriales</taxon>
        <taxon>Herpotrichiellaceae</taxon>
        <taxon>Exophiala</taxon>
    </lineage>
</organism>
<sequence length="150" mass="15948">MDLFHTITQSLDNVLTCDWYETFKNYGTDQSSSDDKTMDTEIGGESSQYESIKTVTEPTSKQRGQLGSGPNTSEEAPASEERGQQTADNIRYGQNISESGMGGMTNPPGDSAGDKSGSGSEFLDNKTDEGARAKQGYGPGSDHSNTEVGA</sequence>
<reference evidence="2 3" key="1">
    <citation type="submission" date="2015-01" db="EMBL/GenBank/DDBJ databases">
        <title>The Genome Sequence of Exophiala sideris CBS121828.</title>
        <authorList>
            <consortium name="The Broad Institute Genomics Platform"/>
            <person name="Cuomo C."/>
            <person name="de Hoog S."/>
            <person name="Gorbushina A."/>
            <person name="Stielow B."/>
            <person name="Teixiera M."/>
            <person name="Abouelleil A."/>
            <person name="Chapman S.B."/>
            <person name="Priest M."/>
            <person name="Young S.K."/>
            <person name="Wortman J."/>
            <person name="Nusbaum C."/>
            <person name="Birren B."/>
        </authorList>
    </citation>
    <scope>NUCLEOTIDE SEQUENCE [LARGE SCALE GENOMIC DNA]</scope>
    <source>
        <strain evidence="2 3">CBS 121828</strain>
    </source>
</reference>
<dbReference type="HOGENOM" id="CLU_135725_0_0_1"/>